<name>A0AAV9SID6_9TELE</name>
<feature type="domain" description="Ig-like" evidence="4">
    <location>
        <begin position="347"/>
        <end position="435"/>
    </location>
</feature>
<dbReference type="InterPro" id="IPR013783">
    <property type="entry name" value="Ig-like_fold"/>
</dbReference>
<accession>A0AAV9SID6</accession>
<keyword evidence="2" id="KW-0812">Transmembrane</keyword>
<evidence type="ECO:0000259" key="4">
    <source>
        <dbReference type="PROSITE" id="PS50835"/>
    </source>
</evidence>
<feature type="domain" description="Ig-like" evidence="4">
    <location>
        <begin position="155"/>
        <end position="248"/>
    </location>
</feature>
<dbReference type="Gene3D" id="2.60.40.10">
    <property type="entry name" value="Immunoglobulins"/>
    <property type="match status" value="4"/>
</dbReference>
<evidence type="ECO:0000313" key="5">
    <source>
        <dbReference type="EMBL" id="KAK5620913.1"/>
    </source>
</evidence>
<dbReference type="Proteomes" id="UP001311232">
    <property type="component" value="Unassembled WGS sequence"/>
</dbReference>
<protein>
    <recommendedName>
        <fullName evidence="4">Ig-like domain-containing protein</fullName>
    </recommendedName>
</protein>
<evidence type="ECO:0000313" key="6">
    <source>
        <dbReference type="Proteomes" id="UP001311232"/>
    </source>
</evidence>
<dbReference type="AlphaFoldDB" id="A0AAV9SID6"/>
<sequence length="576" mass="63964">MPGDTSLLKCLQIIAVLWRGVQAVPSVPQPVPSVPDRVQGVVGSCMVIPCSFTPAAPHPIRGLKARVDVRLRFRGGGPFFSLWSTAFNSESKEQVSRNFLGRTLLFGRMSDGDCSVKIEQLRADDPKVFELALKKGSDLLWGMSKSVNVDIIDNPEPPVISGVLSAKEGQLVSLNCSVSYHCPSRPPTLQWKWEQGIPLNSTEIGEAQTLHQGPHRWMLQASLSFVASQQMRPRLRCAVKYPETKMLATVKDLHVTFAPKDVKVEVQTLTVQQGGNALLICSCKADPPVTEYRWSYTQHGRTVHLHHRLQSLRVFNVTKDMRIRCSAQNTIGRGASQPTSLNIQYKPSILRLSSSCVGEDSKVHCRCSVDSNPKAAVTWSVNGTIPSYDYNVSVTSEPNMVTASLRGYMAIPMSVICFAFNALGNDSLVLLQGVEETVSVVWIILPAVVISLFVCLLSLLVYYYRRRAKRHMLRRHQAVYPEGLGIYQNRMPLYINCSEVTHVYNNGSYQLVYENSTPVFVHTKQTRPMGRRGGEKRRGREVGGRERGDGVGIRGTREVQSASPADPETAIYVEIL</sequence>
<reference evidence="5 6" key="1">
    <citation type="submission" date="2021-06" db="EMBL/GenBank/DDBJ databases">
        <authorList>
            <person name="Palmer J.M."/>
        </authorList>
    </citation>
    <scope>NUCLEOTIDE SEQUENCE [LARGE SCALE GENOMIC DNA]</scope>
    <source>
        <strain evidence="5 6">MEX-2019</strain>
        <tissue evidence="5">Muscle</tissue>
    </source>
</reference>
<evidence type="ECO:0000256" key="2">
    <source>
        <dbReference type="SAM" id="Phobius"/>
    </source>
</evidence>
<dbReference type="InterPro" id="IPR003599">
    <property type="entry name" value="Ig_sub"/>
</dbReference>
<dbReference type="InterPro" id="IPR007110">
    <property type="entry name" value="Ig-like_dom"/>
</dbReference>
<dbReference type="InterPro" id="IPR036179">
    <property type="entry name" value="Ig-like_dom_sf"/>
</dbReference>
<organism evidence="5 6">
    <name type="scientific">Crenichthys baileyi</name>
    <name type="common">White River springfish</name>
    <dbReference type="NCBI Taxonomy" id="28760"/>
    <lineage>
        <taxon>Eukaryota</taxon>
        <taxon>Metazoa</taxon>
        <taxon>Chordata</taxon>
        <taxon>Craniata</taxon>
        <taxon>Vertebrata</taxon>
        <taxon>Euteleostomi</taxon>
        <taxon>Actinopterygii</taxon>
        <taxon>Neopterygii</taxon>
        <taxon>Teleostei</taxon>
        <taxon>Neoteleostei</taxon>
        <taxon>Acanthomorphata</taxon>
        <taxon>Ovalentaria</taxon>
        <taxon>Atherinomorphae</taxon>
        <taxon>Cyprinodontiformes</taxon>
        <taxon>Goodeidae</taxon>
        <taxon>Crenichthys</taxon>
    </lineage>
</organism>
<proteinExistence type="predicted"/>
<feature type="domain" description="Ig-like" evidence="4">
    <location>
        <begin position="259"/>
        <end position="342"/>
    </location>
</feature>
<keyword evidence="2" id="KW-0472">Membrane</keyword>
<feature type="region of interest" description="Disordered" evidence="1">
    <location>
        <begin position="526"/>
        <end position="565"/>
    </location>
</feature>
<dbReference type="PANTHER" id="PTHR46484:SF3">
    <property type="entry name" value="MYELIN-ASSOCIATED GLYCOPROTEIN-LIKE"/>
    <property type="match status" value="1"/>
</dbReference>
<keyword evidence="2" id="KW-1133">Transmembrane helix</keyword>
<feature type="compositionally biased region" description="Basic and acidic residues" evidence="1">
    <location>
        <begin position="532"/>
        <end position="549"/>
    </location>
</feature>
<keyword evidence="3" id="KW-0732">Signal</keyword>
<dbReference type="EMBL" id="JAHHUM010000327">
    <property type="protein sequence ID" value="KAK5620913.1"/>
    <property type="molecule type" value="Genomic_DNA"/>
</dbReference>
<feature type="transmembrane region" description="Helical" evidence="2">
    <location>
        <begin position="440"/>
        <end position="464"/>
    </location>
</feature>
<gene>
    <name evidence="5" type="ORF">CRENBAI_016784</name>
</gene>
<dbReference type="PROSITE" id="PS50835">
    <property type="entry name" value="IG_LIKE"/>
    <property type="match status" value="3"/>
</dbReference>
<comment type="caution">
    <text evidence="5">The sequence shown here is derived from an EMBL/GenBank/DDBJ whole genome shotgun (WGS) entry which is preliminary data.</text>
</comment>
<dbReference type="SUPFAM" id="SSF48726">
    <property type="entry name" value="Immunoglobulin"/>
    <property type="match status" value="2"/>
</dbReference>
<dbReference type="SMART" id="SM00409">
    <property type="entry name" value="IG"/>
    <property type="match status" value="2"/>
</dbReference>
<feature type="chain" id="PRO_5043810280" description="Ig-like domain-containing protein" evidence="3">
    <location>
        <begin position="24"/>
        <end position="576"/>
    </location>
</feature>
<evidence type="ECO:0000256" key="1">
    <source>
        <dbReference type="SAM" id="MobiDB-lite"/>
    </source>
</evidence>
<evidence type="ECO:0000256" key="3">
    <source>
        <dbReference type="SAM" id="SignalP"/>
    </source>
</evidence>
<keyword evidence="6" id="KW-1185">Reference proteome</keyword>
<feature type="signal peptide" evidence="3">
    <location>
        <begin position="1"/>
        <end position="23"/>
    </location>
</feature>
<dbReference type="PANTHER" id="PTHR46484">
    <property type="entry name" value="SI:CH211-171H4.5-RELATED"/>
    <property type="match status" value="1"/>
</dbReference>